<dbReference type="RefSeq" id="YP_009876891.1">
    <property type="nucleotide sequence ID" value="NC_049383.1"/>
</dbReference>
<keyword evidence="1" id="KW-1133">Transmembrane helix</keyword>
<name>A0A1B4XX71_9CAUD</name>
<keyword evidence="1" id="KW-0812">Transmembrane</keyword>
<dbReference type="KEGG" id="vg:55806071"/>
<dbReference type="GeneID" id="55806071"/>
<keyword evidence="1" id="KW-0472">Membrane</keyword>
<feature type="transmembrane region" description="Helical" evidence="1">
    <location>
        <begin position="15"/>
        <end position="35"/>
    </location>
</feature>
<protein>
    <submittedName>
        <fullName evidence="2">Uncharacterized protein</fullName>
    </submittedName>
</protein>
<accession>A0A1B4XX71</accession>
<evidence type="ECO:0000313" key="3">
    <source>
        <dbReference type="Proteomes" id="UP000224877"/>
    </source>
</evidence>
<dbReference type="Proteomes" id="UP000224877">
    <property type="component" value="Segment"/>
</dbReference>
<evidence type="ECO:0000313" key="2">
    <source>
        <dbReference type="EMBL" id="BAV39405.1"/>
    </source>
</evidence>
<reference evidence="2 3" key="1">
    <citation type="submission" date="2016-07" db="EMBL/GenBank/DDBJ databases">
        <title>Characterization of three bacteriophages infecting bacteria isolated from shrimp culture pond water.</title>
        <authorList>
            <person name="Khoa H.V."/>
        </authorList>
    </citation>
    <scope>NUCLEOTIDE SEQUENCE [LARGE SCALE GENOMIC DNA]</scope>
</reference>
<dbReference type="EMBL" id="LC168164">
    <property type="protein sequence ID" value="BAV39405.1"/>
    <property type="molecule type" value="Genomic_DNA"/>
</dbReference>
<proteinExistence type="predicted"/>
<keyword evidence="3" id="KW-1185">Reference proteome</keyword>
<evidence type="ECO:0000256" key="1">
    <source>
        <dbReference type="SAM" id="Phobius"/>
    </source>
</evidence>
<sequence>MQEVKMFNDLYDWMVINWLYFSSSSLIVFIILLYLRKFKNVKHEK</sequence>
<organism evidence="2 3">
    <name type="scientific">Tenacibaculum phage pT24</name>
    <dbReference type="NCBI Taxonomy" id="1880590"/>
    <lineage>
        <taxon>Viruses</taxon>
        <taxon>Duplodnaviria</taxon>
        <taxon>Heunggongvirae</taxon>
        <taxon>Uroviricota</taxon>
        <taxon>Caudoviricetes</taxon>
        <taxon>Kungbxnavirus</taxon>
        <taxon>Kungbxnavirus pT24</taxon>
    </lineage>
</organism>